<dbReference type="EMBL" id="SDIL01000060">
    <property type="protein sequence ID" value="RXK37783.1"/>
    <property type="molecule type" value="Genomic_DNA"/>
</dbReference>
<feature type="region of interest" description="Disordered" evidence="9">
    <location>
        <begin position="456"/>
        <end position="482"/>
    </location>
</feature>
<evidence type="ECO:0000256" key="2">
    <source>
        <dbReference type="ARBA" id="ARBA00004687"/>
    </source>
</evidence>
<dbReference type="Proteomes" id="UP000289152">
    <property type="component" value="Unassembled WGS sequence"/>
</dbReference>
<dbReference type="GO" id="GO:0032216">
    <property type="term" value="F:glucosaminyl-phosphatidylinositol O-acyltransferase activity"/>
    <property type="evidence" value="ECO:0007669"/>
    <property type="project" value="TreeGrafter"/>
</dbReference>
<sequence length="690" mass="76658">MSDYKTVKEAFVSNNPGQSVWTINSISLVALSSYALYASLVGRTTPNVIVDYLTTVLPLLLSITIFSSHSIIFNLAILSLVFLISILQPRGKPNQHIVQEKEKGEWLDESDSDEEPSQPAAPTPTSPFVPGHAALPSQVLSAQAQSQPLSRSSSGLSVGEPFSARKRRHSPTPSTHTHLAIDILATPEVDSTSLGNGTVNYPTQRLEWERGENEGKAGRLPFLSVYRAHMMIMTVHCILAVDFNIFPRSQGKCEDFGTSLMDVGVGSFVFSLGLVSSRSFLPHSITSPPTPVLSQVLRAMKKSAPVLLLGLVRVIMVKGSDYPEHVTEYGVHWNFFFTLGLMPIFGILLRPLRETKLRWSILGLLIATVHQLSLHYAGIQTWVLSPLRNNLLSQNKEGLVSLPGYLSIYLLGLAAGEHILRFSQSVHHTISSYSPLTSIPPYHNSTSTSMAPFPFNSSSTSPSSSSSTSTSSPNPIPNPIHSFQINNQTIRIHREKDHEKRRTELSLELFSYSLTFWLAFYLVTFITPVSRRMANLSYVLWISAYNTSFLLGYLLIEILFFSFSPQTITSHENHFDNRGDSLDTGRSHLETSRNFSETRRNFVNQRNNPEHSTSSSQRDDKMDKRSPGLLEAINRNGLIIFLVANLLTGLINLSMETIYVKEGIALIVLVGYSAGICLIAWFLRGLRLRL</sequence>
<dbReference type="GO" id="GO:0016020">
    <property type="term" value="C:membrane"/>
    <property type="evidence" value="ECO:0007669"/>
    <property type="project" value="UniProtKB-SubCell"/>
</dbReference>
<dbReference type="FunCoup" id="A0A4Q1BJ98">
    <property type="interactions" value="88"/>
</dbReference>
<dbReference type="OrthoDB" id="15270at2759"/>
<evidence type="ECO:0000313" key="11">
    <source>
        <dbReference type="EMBL" id="RXK37783.1"/>
    </source>
</evidence>
<dbReference type="Pfam" id="PF06423">
    <property type="entry name" value="GWT1"/>
    <property type="match status" value="2"/>
</dbReference>
<feature type="transmembrane region" description="Helical" evidence="10">
    <location>
        <begin position="71"/>
        <end position="87"/>
    </location>
</feature>
<dbReference type="AlphaFoldDB" id="A0A4Q1BJ98"/>
<evidence type="ECO:0000256" key="3">
    <source>
        <dbReference type="ARBA" id="ARBA00007559"/>
    </source>
</evidence>
<keyword evidence="12" id="KW-1185">Reference proteome</keyword>
<dbReference type="PANTHER" id="PTHR20661:SF0">
    <property type="entry name" value="PHOSPHATIDYLINOSITOL-GLYCAN BIOSYNTHESIS CLASS W PROTEIN"/>
    <property type="match status" value="1"/>
</dbReference>
<keyword evidence="8 10" id="KW-0472">Membrane</keyword>
<dbReference type="GO" id="GO:0005783">
    <property type="term" value="C:endoplasmic reticulum"/>
    <property type="evidence" value="ECO:0007669"/>
    <property type="project" value="TreeGrafter"/>
</dbReference>
<evidence type="ECO:0000256" key="4">
    <source>
        <dbReference type="ARBA" id="ARBA00014495"/>
    </source>
</evidence>
<feature type="transmembrane region" description="Helical" evidence="10">
    <location>
        <begin position="48"/>
        <end position="65"/>
    </location>
</feature>
<evidence type="ECO:0000256" key="1">
    <source>
        <dbReference type="ARBA" id="ARBA00004141"/>
    </source>
</evidence>
<feature type="transmembrane region" description="Helical" evidence="10">
    <location>
        <begin position="538"/>
        <end position="561"/>
    </location>
</feature>
<feature type="transmembrane region" description="Helical" evidence="10">
    <location>
        <begin position="399"/>
        <end position="420"/>
    </location>
</feature>
<evidence type="ECO:0000256" key="6">
    <source>
        <dbReference type="ARBA" id="ARBA00022692"/>
    </source>
</evidence>
<evidence type="ECO:0000256" key="5">
    <source>
        <dbReference type="ARBA" id="ARBA00022502"/>
    </source>
</evidence>
<keyword evidence="7 10" id="KW-1133">Transmembrane helix</keyword>
<evidence type="ECO:0000256" key="9">
    <source>
        <dbReference type="SAM" id="MobiDB-lite"/>
    </source>
</evidence>
<dbReference type="PANTHER" id="PTHR20661">
    <property type="entry name" value="PHOSPHATIDYLINOSITOL-GLYCAN BIOSYNTHESIS CLASS W PROTEIN"/>
    <property type="match status" value="1"/>
</dbReference>
<comment type="subcellular location">
    <subcellularLocation>
        <location evidence="1">Membrane</location>
        <topology evidence="1">Multi-pass membrane protein</topology>
    </subcellularLocation>
</comment>
<keyword evidence="6 10" id="KW-0812">Transmembrane</keyword>
<organism evidence="11 12">
    <name type="scientific">Tremella mesenterica</name>
    <name type="common">Jelly fungus</name>
    <dbReference type="NCBI Taxonomy" id="5217"/>
    <lineage>
        <taxon>Eukaryota</taxon>
        <taxon>Fungi</taxon>
        <taxon>Dikarya</taxon>
        <taxon>Basidiomycota</taxon>
        <taxon>Agaricomycotina</taxon>
        <taxon>Tremellomycetes</taxon>
        <taxon>Tremellales</taxon>
        <taxon>Tremellaceae</taxon>
        <taxon>Tremella</taxon>
    </lineage>
</organism>
<dbReference type="InterPro" id="IPR009447">
    <property type="entry name" value="PIGW/GWT1"/>
</dbReference>
<feature type="transmembrane region" description="Helical" evidence="10">
    <location>
        <begin position="509"/>
        <end position="526"/>
    </location>
</feature>
<dbReference type="VEuPathDB" id="FungiDB:TREMEDRAFT_58415"/>
<feature type="transmembrane region" description="Helical" evidence="10">
    <location>
        <begin position="632"/>
        <end position="651"/>
    </location>
</feature>
<evidence type="ECO:0000256" key="8">
    <source>
        <dbReference type="ARBA" id="ARBA00023136"/>
    </source>
</evidence>
<feature type="compositionally biased region" description="Basic and acidic residues" evidence="9">
    <location>
        <begin position="591"/>
        <end position="600"/>
    </location>
</feature>
<protein>
    <recommendedName>
        <fullName evidence="4">GPI-anchored wall transfer protein 1</fullName>
    </recommendedName>
</protein>
<comment type="pathway">
    <text evidence="2">Glycolipid biosynthesis; glycosylphosphatidylinositol-anchor biosynthesis.</text>
</comment>
<feature type="transmembrane region" description="Helical" evidence="10">
    <location>
        <begin position="663"/>
        <end position="683"/>
    </location>
</feature>
<gene>
    <name evidence="11" type="ORF">M231_04939</name>
</gene>
<evidence type="ECO:0000256" key="7">
    <source>
        <dbReference type="ARBA" id="ARBA00022989"/>
    </source>
</evidence>
<feature type="region of interest" description="Disordered" evidence="9">
    <location>
        <begin position="591"/>
        <end position="624"/>
    </location>
</feature>
<feature type="transmembrane region" description="Helical" evidence="10">
    <location>
        <begin position="331"/>
        <end position="349"/>
    </location>
</feature>
<accession>A0A4Q1BJ98</accession>
<reference evidence="11 12" key="1">
    <citation type="submission" date="2016-06" db="EMBL/GenBank/DDBJ databases">
        <title>Evolution of pathogenesis and genome organization in the Tremellales.</title>
        <authorList>
            <person name="Cuomo C."/>
            <person name="Litvintseva A."/>
            <person name="Heitman J."/>
            <person name="Chen Y."/>
            <person name="Sun S."/>
            <person name="Springer D."/>
            <person name="Dromer F."/>
            <person name="Young S."/>
            <person name="Zeng Q."/>
            <person name="Chapman S."/>
            <person name="Gujja S."/>
            <person name="Saif S."/>
            <person name="Birren B."/>
        </authorList>
    </citation>
    <scope>NUCLEOTIDE SEQUENCE [LARGE SCALE GENOMIC DNA]</scope>
    <source>
        <strain evidence="11 12">ATCC 28783</strain>
    </source>
</reference>
<feature type="transmembrane region" description="Helical" evidence="10">
    <location>
        <begin position="302"/>
        <end position="319"/>
    </location>
</feature>
<dbReference type="GO" id="GO:0006506">
    <property type="term" value="P:GPI anchor biosynthetic process"/>
    <property type="evidence" value="ECO:0007669"/>
    <property type="project" value="UniProtKB-UniPathway"/>
</dbReference>
<proteinExistence type="inferred from homology"/>
<feature type="compositionally biased region" description="Low complexity" evidence="9">
    <location>
        <begin position="133"/>
        <end position="159"/>
    </location>
</feature>
<keyword evidence="5" id="KW-0337">GPI-anchor biosynthesis</keyword>
<feature type="transmembrane region" description="Helical" evidence="10">
    <location>
        <begin position="361"/>
        <end position="379"/>
    </location>
</feature>
<dbReference type="InParanoid" id="A0A4Q1BJ98"/>
<feature type="compositionally biased region" description="Acidic residues" evidence="9">
    <location>
        <begin position="107"/>
        <end position="116"/>
    </location>
</feature>
<feature type="region of interest" description="Disordered" evidence="9">
    <location>
        <begin position="103"/>
        <end position="178"/>
    </location>
</feature>
<dbReference type="UniPathway" id="UPA00196"/>
<comment type="caution">
    <text evidence="11">The sequence shown here is derived from an EMBL/GenBank/DDBJ whole genome shotgun (WGS) entry which is preliminary data.</text>
</comment>
<dbReference type="GO" id="GO:0072659">
    <property type="term" value="P:protein localization to plasma membrane"/>
    <property type="evidence" value="ECO:0007669"/>
    <property type="project" value="TreeGrafter"/>
</dbReference>
<evidence type="ECO:0000313" key="12">
    <source>
        <dbReference type="Proteomes" id="UP000289152"/>
    </source>
</evidence>
<evidence type="ECO:0000256" key="10">
    <source>
        <dbReference type="SAM" id="Phobius"/>
    </source>
</evidence>
<comment type="similarity">
    <text evidence="3">Belongs to the PIGW family.</text>
</comment>
<feature type="compositionally biased region" description="Polar residues" evidence="9">
    <location>
        <begin position="601"/>
        <end position="616"/>
    </location>
</feature>
<name>A0A4Q1BJ98_TREME</name>
<feature type="transmembrane region" description="Helical" evidence="10">
    <location>
        <begin position="20"/>
        <end position="41"/>
    </location>
</feature>